<keyword evidence="2" id="KW-1185">Reference proteome</keyword>
<protein>
    <submittedName>
        <fullName evidence="1">(salmon louse) hypothetical protein</fullName>
    </submittedName>
</protein>
<evidence type="ECO:0000313" key="1">
    <source>
        <dbReference type="EMBL" id="CAF2841039.1"/>
    </source>
</evidence>
<dbReference type="EMBL" id="HG994593">
    <property type="protein sequence ID" value="CAF2841039.1"/>
    <property type="molecule type" value="Genomic_DNA"/>
</dbReference>
<dbReference type="AlphaFoldDB" id="A0A7R8H399"/>
<dbReference type="Proteomes" id="UP000675881">
    <property type="component" value="Chromosome 14"/>
</dbReference>
<sequence length="148" mass="16632">MNQLIFGVLCVAMLASSVSARYILVPIEDIQEYGYPMRQARTLYYPAYDQFRARRSPIPDEEKIYIKSEGDSINRREDLLTDVPASFIVPASLRSEIEPETSASSTYSKTNSPNYVDYGAYTGGYGSFGWYSDHPVVTSGFSHNGYHS</sequence>
<accession>A0A7R8H399</accession>
<dbReference type="OrthoDB" id="6368886at2759"/>
<name>A0A7R8H399_LEPSM</name>
<reference evidence="1" key="1">
    <citation type="submission" date="2021-02" db="EMBL/GenBank/DDBJ databases">
        <authorList>
            <person name="Bekaert M."/>
        </authorList>
    </citation>
    <scope>NUCLEOTIDE SEQUENCE</scope>
    <source>
        <strain evidence="1">IoA-00</strain>
    </source>
</reference>
<proteinExistence type="predicted"/>
<evidence type="ECO:0000313" key="2">
    <source>
        <dbReference type="Proteomes" id="UP000675881"/>
    </source>
</evidence>
<gene>
    <name evidence="1" type="ORF">LSAA_4817</name>
</gene>
<organism evidence="1 2">
    <name type="scientific">Lepeophtheirus salmonis</name>
    <name type="common">Salmon louse</name>
    <name type="synonym">Caligus salmonis</name>
    <dbReference type="NCBI Taxonomy" id="72036"/>
    <lineage>
        <taxon>Eukaryota</taxon>
        <taxon>Metazoa</taxon>
        <taxon>Ecdysozoa</taxon>
        <taxon>Arthropoda</taxon>
        <taxon>Crustacea</taxon>
        <taxon>Multicrustacea</taxon>
        <taxon>Hexanauplia</taxon>
        <taxon>Copepoda</taxon>
        <taxon>Siphonostomatoida</taxon>
        <taxon>Caligidae</taxon>
        <taxon>Lepeophtheirus</taxon>
    </lineage>
</organism>